<dbReference type="RefSeq" id="WP_265424483.1">
    <property type="nucleotide sequence ID" value="NZ_JAPFPW010000005.1"/>
</dbReference>
<organism evidence="2 3">
    <name type="scientific">Desulfobotulus pelophilus</name>
    <dbReference type="NCBI Taxonomy" id="2823377"/>
    <lineage>
        <taxon>Bacteria</taxon>
        <taxon>Pseudomonadati</taxon>
        <taxon>Thermodesulfobacteriota</taxon>
        <taxon>Desulfobacteria</taxon>
        <taxon>Desulfobacterales</taxon>
        <taxon>Desulfobacteraceae</taxon>
        <taxon>Desulfobotulus</taxon>
    </lineage>
</organism>
<dbReference type="Pfam" id="PF00881">
    <property type="entry name" value="Nitroreductase"/>
    <property type="match status" value="2"/>
</dbReference>
<evidence type="ECO:0000313" key="3">
    <source>
        <dbReference type="Proteomes" id="UP001209681"/>
    </source>
</evidence>
<sequence>MLPTLRATKKGIPEVENDTFFTALHFFRQTGRHIMFMDLIRQRRSIRKFLDTPVEKEKTTLLQEAALRSPSSRSLNPWEFIFVTDAQLLTELSGVKPHGASFLKGAPLGIAVIADPKRCDVWVEDSSIATIFLQLAAESMGLKSCWIQIRERMFNEAISSEEEVRRILGIPENRKVLSILAVGYGAESLKGHPETDLMRKKIHTNTYGG</sequence>
<gene>
    <name evidence="2" type="ORF">OOT00_06390</name>
</gene>
<feature type="domain" description="Nitroreductase" evidence="1">
    <location>
        <begin position="100"/>
        <end position="184"/>
    </location>
</feature>
<dbReference type="EMBL" id="JAPFPW010000005">
    <property type="protein sequence ID" value="MCW7753613.1"/>
    <property type="molecule type" value="Genomic_DNA"/>
</dbReference>
<dbReference type="CDD" id="cd02151">
    <property type="entry name" value="nitroreductase"/>
    <property type="match status" value="1"/>
</dbReference>
<dbReference type="InterPro" id="IPR029479">
    <property type="entry name" value="Nitroreductase"/>
</dbReference>
<dbReference type="Gene3D" id="3.40.109.10">
    <property type="entry name" value="NADH Oxidase"/>
    <property type="match status" value="1"/>
</dbReference>
<dbReference type="SUPFAM" id="SSF55469">
    <property type="entry name" value="FMN-dependent nitroreductase-like"/>
    <property type="match status" value="1"/>
</dbReference>
<dbReference type="PANTHER" id="PTHR23026:SF117">
    <property type="entry name" value="NITROREDUCTASE"/>
    <property type="match status" value="1"/>
</dbReference>
<dbReference type="InterPro" id="IPR050627">
    <property type="entry name" value="Nitroreductase/BluB"/>
</dbReference>
<feature type="domain" description="Nitroreductase" evidence="1">
    <location>
        <begin position="40"/>
        <end position="92"/>
    </location>
</feature>
<keyword evidence="3" id="KW-1185">Reference proteome</keyword>
<protein>
    <submittedName>
        <fullName evidence="2">Nitroreductase family protein</fullName>
    </submittedName>
</protein>
<reference evidence="2 3" key="1">
    <citation type="submission" date="2022-11" db="EMBL/GenBank/DDBJ databases">
        <title>Desulfobotulus tamanensis H1 sp. nov. - anaerobic, alkaliphilic, sulphate reducing bacterium isolated from terrestrial mud volcano.</title>
        <authorList>
            <person name="Frolova A."/>
            <person name="Merkel A.Y."/>
            <person name="Slobodkin A.I."/>
        </authorList>
    </citation>
    <scope>NUCLEOTIDE SEQUENCE [LARGE SCALE GENOMIC DNA]</scope>
    <source>
        <strain evidence="2 3">H1</strain>
    </source>
</reference>
<evidence type="ECO:0000313" key="2">
    <source>
        <dbReference type="EMBL" id="MCW7753613.1"/>
    </source>
</evidence>
<dbReference type="InterPro" id="IPR000415">
    <property type="entry name" value="Nitroreductase-like"/>
</dbReference>
<dbReference type="PANTHER" id="PTHR23026">
    <property type="entry name" value="NADPH NITROREDUCTASE"/>
    <property type="match status" value="1"/>
</dbReference>
<name>A0ABT3N829_9BACT</name>
<comment type="caution">
    <text evidence="2">The sequence shown here is derived from an EMBL/GenBank/DDBJ whole genome shotgun (WGS) entry which is preliminary data.</text>
</comment>
<accession>A0ABT3N829</accession>
<evidence type="ECO:0000259" key="1">
    <source>
        <dbReference type="Pfam" id="PF00881"/>
    </source>
</evidence>
<proteinExistence type="predicted"/>
<dbReference type="Proteomes" id="UP001209681">
    <property type="component" value="Unassembled WGS sequence"/>
</dbReference>